<keyword evidence="2" id="KW-1185">Reference proteome</keyword>
<dbReference type="EMBL" id="CP014873">
    <property type="protein sequence ID" value="ANK63119.1"/>
    <property type="molecule type" value="Genomic_DNA"/>
</dbReference>
<name>A0A192H2T2_9LACO</name>
<accession>A0A192H2T2</accession>
<dbReference type="RefSeq" id="WP_068224794.1">
    <property type="nucleotide sequence ID" value="NZ_CP014623.1"/>
</dbReference>
<dbReference type="Proteomes" id="UP000078582">
    <property type="component" value="Chromosome"/>
</dbReference>
<organism evidence="1 2">
    <name type="scientific">Loigolactobacillus backii</name>
    <dbReference type="NCBI Taxonomy" id="375175"/>
    <lineage>
        <taxon>Bacteria</taxon>
        <taxon>Bacillati</taxon>
        <taxon>Bacillota</taxon>
        <taxon>Bacilli</taxon>
        <taxon>Lactobacillales</taxon>
        <taxon>Lactobacillaceae</taxon>
        <taxon>Loigolactobacillus</taxon>
    </lineage>
</organism>
<proteinExistence type="predicted"/>
<evidence type="ECO:0000313" key="2">
    <source>
        <dbReference type="Proteomes" id="UP000078582"/>
    </source>
</evidence>
<dbReference type="GeneID" id="42982650"/>
<reference evidence="1 2" key="1">
    <citation type="submission" date="2016-03" db="EMBL/GenBank/DDBJ databases">
        <title>Pediococcus and Lactobacillus from brewery environment - whole genome sequencing and assembly.</title>
        <authorList>
            <person name="Behr J."/>
            <person name="Geissler A.J."/>
            <person name="Vogel R.F."/>
        </authorList>
    </citation>
    <scope>NUCLEOTIDE SEQUENCE [LARGE SCALE GENOMIC DNA]</scope>
    <source>
        <strain evidence="1 2">TMW 1.1989</strain>
    </source>
</reference>
<sequence>MNIIVIVVFIVLILLLGGGLFVLRRLRRNRALRILQANGQQTTDEVVTVSLAQLQNKEQVALQFDPQTQRASSELAADIWGRGVLLFEYHFEVEQLKKDQLASISEQFEADLNEIAQAEGLKAIDTRYPVFVVSDMWLFKGQLHFDIAYLINQGTVNYIKDMRKLSVEKGTN</sequence>
<dbReference type="KEGG" id="lbt:AYR52_05285"/>
<dbReference type="STRING" id="375175.AYR53_10310"/>
<dbReference type="OrthoDB" id="2146119at2"/>
<protein>
    <submittedName>
        <fullName evidence="1">Uncharacterized protein</fullName>
    </submittedName>
</protein>
<evidence type="ECO:0000313" key="1">
    <source>
        <dbReference type="EMBL" id="ANK63119.1"/>
    </source>
</evidence>
<gene>
    <name evidence="1" type="ORF">AYR53_10310</name>
</gene>
<dbReference type="AlphaFoldDB" id="A0A192H2T2"/>